<dbReference type="AlphaFoldDB" id="A0A9R1WB56"/>
<name>A0A9R1WB56_LACSA</name>
<organism evidence="1 2">
    <name type="scientific">Lactuca sativa</name>
    <name type="common">Garden lettuce</name>
    <dbReference type="NCBI Taxonomy" id="4236"/>
    <lineage>
        <taxon>Eukaryota</taxon>
        <taxon>Viridiplantae</taxon>
        <taxon>Streptophyta</taxon>
        <taxon>Embryophyta</taxon>
        <taxon>Tracheophyta</taxon>
        <taxon>Spermatophyta</taxon>
        <taxon>Magnoliopsida</taxon>
        <taxon>eudicotyledons</taxon>
        <taxon>Gunneridae</taxon>
        <taxon>Pentapetalae</taxon>
        <taxon>asterids</taxon>
        <taxon>campanulids</taxon>
        <taxon>Asterales</taxon>
        <taxon>Asteraceae</taxon>
        <taxon>Cichorioideae</taxon>
        <taxon>Cichorieae</taxon>
        <taxon>Lactucinae</taxon>
        <taxon>Lactuca</taxon>
    </lineage>
</organism>
<gene>
    <name evidence="1" type="ORF">LSAT_V11C200055250</name>
</gene>
<keyword evidence="2" id="KW-1185">Reference proteome</keyword>
<reference evidence="1 2" key="1">
    <citation type="journal article" date="2017" name="Nat. Commun.">
        <title>Genome assembly with in vitro proximity ligation data and whole-genome triplication in lettuce.</title>
        <authorList>
            <person name="Reyes-Chin-Wo S."/>
            <person name="Wang Z."/>
            <person name="Yang X."/>
            <person name="Kozik A."/>
            <person name="Arikit S."/>
            <person name="Song C."/>
            <person name="Xia L."/>
            <person name="Froenicke L."/>
            <person name="Lavelle D.O."/>
            <person name="Truco M.J."/>
            <person name="Xia R."/>
            <person name="Zhu S."/>
            <person name="Xu C."/>
            <person name="Xu H."/>
            <person name="Xu X."/>
            <person name="Cox K."/>
            <person name="Korf I."/>
            <person name="Meyers B.C."/>
            <person name="Michelmore R.W."/>
        </authorList>
    </citation>
    <scope>NUCLEOTIDE SEQUENCE [LARGE SCALE GENOMIC DNA]</scope>
    <source>
        <strain evidence="2">cv. Salinas</strain>
        <tissue evidence="1">Seedlings</tissue>
    </source>
</reference>
<dbReference type="Proteomes" id="UP000235145">
    <property type="component" value="Unassembled WGS sequence"/>
</dbReference>
<comment type="caution">
    <text evidence="1">The sequence shown here is derived from an EMBL/GenBank/DDBJ whole genome shotgun (WGS) entry which is preliminary data.</text>
</comment>
<sequence length="125" mass="14219">MFLMSVHVARGHGGDSGVNLQDTRIQSPKLVIHNYVDIDSFCDTSHWNGIMQKKKPEGQTMDGKKVTLRKENDGVIHKRNKISCYKMLEEVDGDDSLVDQIKCLKRALGEKNRHTRGVWKKSAKI</sequence>
<evidence type="ECO:0000313" key="2">
    <source>
        <dbReference type="Proteomes" id="UP000235145"/>
    </source>
</evidence>
<evidence type="ECO:0000313" key="1">
    <source>
        <dbReference type="EMBL" id="KAJ0220563.1"/>
    </source>
</evidence>
<proteinExistence type="predicted"/>
<dbReference type="EMBL" id="NBSK02000002">
    <property type="protein sequence ID" value="KAJ0220563.1"/>
    <property type="molecule type" value="Genomic_DNA"/>
</dbReference>
<protein>
    <submittedName>
        <fullName evidence="1">Uncharacterized protein</fullName>
    </submittedName>
</protein>
<accession>A0A9R1WB56</accession>